<gene>
    <name evidence="2" type="ORF">M404DRAFT_991318</name>
</gene>
<dbReference type="InParanoid" id="A0A0C3PY92"/>
<dbReference type="OrthoDB" id="2625412at2759"/>
<dbReference type="HOGENOM" id="CLU_023752_1_0_1"/>
<evidence type="ECO:0000256" key="1">
    <source>
        <dbReference type="SAM" id="Coils"/>
    </source>
</evidence>
<name>A0A0C3PY92_PISTI</name>
<dbReference type="EMBL" id="KN831944">
    <property type="protein sequence ID" value="KIO14556.1"/>
    <property type="molecule type" value="Genomic_DNA"/>
</dbReference>
<proteinExistence type="predicted"/>
<protein>
    <submittedName>
        <fullName evidence="2">Uncharacterized protein</fullName>
    </submittedName>
</protein>
<dbReference type="SUPFAM" id="SSF52047">
    <property type="entry name" value="RNI-like"/>
    <property type="match status" value="1"/>
</dbReference>
<accession>A0A0C3PY92</accession>
<sequence length="510" mass="58208">MDDTDRNRYNSDGTMDELAEARASLALLEEQERQLLERLCNVRSGVRVQRKRIDELVKRLIPPPISRLPITVLDQIFHLAVNDGDWSVFANLYTKEKLARVSRRWRNVILTTPGLWTNIAINPRWSASLVSAHVTRSRECPLDIEICFWDFNDEFPRFCELLGLVISCGYRWRSLVIQFNHENLEGRIIRRLWDVMFASLKRAVIDVTHKVDYPPFLDPQHARTLEYLDLGEGIELDNFSAAASLKSLCLKYPPLTAPLLLSITSLRTLTISGPNCGALLPDSIHFPLLESLTVKLEDPRSFLGAVVTPRLGYFTWSLPELSTRWSVIFADLEGKFPNVQHLCLQFSENSASYAHIQDAVAIYAAFPGVRHIEMDMLDFLAFCEAGWDDTPLSTADRWTHLERLSLVQLHCEDVIDSFIEWLHARKLRGRPPLQVTLSELNADDDVLKSPWLISLYNSLHECCVLELKDLPLTFDLTLTVHPSDSDVYGNPPIIGMLESAISTQLVYRNK</sequence>
<organism evidence="2 3">
    <name type="scientific">Pisolithus tinctorius Marx 270</name>
    <dbReference type="NCBI Taxonomy" id="870435"/>
    <lineage>
        <taxon>Eukaryota</taxon>
        <taxon>Fungi</taxon>
        <taxon>Dikarya</taxon>
        <taxon>Basidiomycota</taxon>
        <taxon>Agaricomycotina</taxon>
        <taxon>Agaricomycetes</taxon>
        <taxon>Agaricomycetidae</taxon>
        <taxon>Boletales</taxon>
        <taxon>Sclerodermatineae</taxon>
        <taxon>Pisolithaceae</taxon>
        <taxon>Pisolithus</taxon>
    </lineage>
</organism>
<evidence type="ECO:0000313" key="3">
    <source>
        <dbReference type="Proteomes" id="UP000054217"/>
    </source>
</evidence>
<dbReference type="AlphaFoldDB" id="A0A0C3PY92"/>
<reference evidence="2 3" key="1">
    <citation type="submission" date="2014-04" db="EMBL/GenBank/DDBJ databases">
        <authorList>
            <consortium name="DOE Joint Genome Institute"/>
            <person name="Kuo A."/>
            <person name="Kohler A."/>
            <person name="Costa M.D."/>
            <person name="Nagy L.G."/>
            <person name="Floudas D."/>
            <person name="Copeland A."/>
            <person name="Barry K.W."/>
            <person name="Cichocki N."/>
            <person name="Veneault-Fourrey C."/>
            <person name="LaButti K."/>
            <person name="Lindquist E.A."/>
            <person name="Lipzen A."/>
            <person name="Lundell T."/>
            <person name="Morin E."/>
            <person name="Murat C."/>
            <person name="Sun H."/>
            <person name="Tunlid A."/>
            <person name="Henrissat B."/>
            <person name="Grigoriev I.V."/>
            <person name="Hibbett D.S."/>
            <person name="Martin F."/>
            <person name="Nordberg H.P."/>
            <person name="Cantor M.N."/>
            <person name="Hua S.X."/>
        </authorList>
    </citation>
    <scope>NUCLEOTIDE SEQUENCE [LARGE SCALE GENOMIC DNA]</scope>
    <source>
        <strain evidence="2 3">Marx 270</strain>
    </source>
</reference>
<dbReference type="Proteomes" id="UP000054217">
    <property type="component" value="Unassembled WGS sequence"/>
</dbReference>
<dbReference type="STRING" id="870435.A0A0C3PY92"/>
<keyword evidence="3" id="KW-1185">Reference proteome</keyword>
<feature type="coiled-coil region" evidence="1">
    <location>
        <begin position="11"/>
        <end position="38"/>
    </location>
</feature>
<keyword evidence="1" id="KW-0175">Coiled coil</keyword>
<reference evidence="3" key="2">
    <citation type="submission" date="2015-01" db="EMBL/GenBank/DDBJ databases">
        <title>Evolutionary Origins and Diversification of the Mycorrhizal Mutualists.</title>
        <authorList>
            <consortium name="DOE Joint Genome Institute"/>
            <consortium name="Mycorrhizal Genomics Consortium"/>
            <person name="Kohler A."/>
            <person name="Kuo A."/>
            <person name="Nagy L.G."/>
            <person name="Floudas D."/>
            <person name="Copeland A."/>
            <person name="Barry K.W."/>
            <person name="Cichocki N."/>
            <person name="Veneault-Fourrey C."/>
            <person name="LaButti K."/>
            <person name="Lindquist E.A."/>
            <person name="Lipzen A."/>
            <person name="Lundell T."/>
            <person name="Morin E."/>
            <person name="Murat C."/>
            <person name="Riley R."/>
            <person name="Ohm R."/>
            <person name="Sun H."/>
            <person name="Tunlid A."/>
            <person name="Henrissat B."/>
            <person name="Grigoriev I.V."/>
            <person name="Hibbett D.S."/>
            <person name="Martin F."/>
        </authorList>
    </citation>
    <scope>NUCLEOTIDE SEQUENCE [LARGE SCALE GENOMIC DNA]</scope>
    <source>
        <strain evidence="3">Marx 270</strain>
    </source>
</reference>
<evidence type="ECO:0000313" key="2">
    <source>
        <dbReference type="EMBL" id="KIO14556.1"/>
    </source>
</evidence>